<dbReference type="Proteomes" id="UP000671852">
    <property type="component" value="Chromosome"/>
</dbReference>
<evidence type="ECO:0000313" key="3">
    <source>
        <dbReference type="Proteomes" id="UP000671852"/>
    </source>
</evidence>
<reference evidence="2" key="1">
    <citation type="submission" date="2019-11" db="EMBL/GenBank/DDBJ databases">
        <authorList>
            <person name="Kojima H."/>
        </authorList>
    </citation>
    <scope>NUCLEOTIDE SEQUENCE</scope>
    <source>
        <strain evidence="2">H1576</strain>
    </source>
</reference>
<dbReference type="AlphaFoldDB" id="A0A975B066"/>
<dbReference type="InterPro" id="IPR002725">
    <property type="entry name" value="YgjP-like_metallopeptidase"/>
</dbReference>
<dbReference type="RefSeq" id="WP_207563071.1">
    <property type="nucleotide sequence ID" value="NZ_CP046072.1"/>
</dbReference>
<organism evidence="2 3">
    <name type="scientific">Sulfurimonas aquatica</name>
    <dbReference type="NCBI Taxonomy" id="2672570"/>
    <lineage>
        <taxon>Bacteria</taxon>
        <taxon>Pseudomonadati</taxon>
        <taxon>Campylobacterota</taxon>
        <taxon>Epsilonproteobacteria</taxon>
        <taxon>Campylobacterales</taxon>
        <taxon>Sulfurimonadaceae</taxon>
        <taxon>Sulfurimonas</taxon>
    </lineage>
</organism>
<dbReference type="PANTHER" id="PTHR30399:SF1">
    <property type="entry name" value="UTP PYROPHOSPHATASE"/>
    <property type="match status" value="1"/>
</dbReference>
<evidence type="ECO:0000313" key="2">
    <source>
        <dbReference type="EMBL" id="QSZ41787.1"/>
    </source>
</evidence>
<keyword evidence="3" id="KW-1185">Reference proteome</keyword>
<dbReference type="InterPro" id="IPR053136">
    <property type="entry name" value="UTP_pyrophosphatase-like"/>
</dbReference>
<evidence type="ECO:0000259" key="1">
    <source>
        <dbReference type="Pfam" id="PF01863"/>
    </source>
</evidence>
<name>A0A975B066_9BACT</name>
<reference evidence="2" key="2">
    <citation type="submission" date="2021-04" db="EMBL/GenBank/DDBJ databases">
        <title>Isolation and characterization of a novel species of the genus Sulfurimonas.</title>
        <authorList>
            <person name="Fukui M."/>
        </authorList>
    </citation>
    <scope>NUCLEOTIDE SEQUENCE</scope>
    <source>
        <strain evidence="2">H1576</strain>
    </source>
</reference>
<proteinExistence type="predicted"/>
<accession>A0A975B066</accession>
<sequence length="219" mass="26568">MSKIEYKEFNIEYVYNKKLKNSYISVEADKKIRVKSPIKSHQYVLELLKEREEWIRKQFHKIEQQISLKVNLEDEVAFFGEIYSIDSAETKYLRDKLEKVKLDDEKKTLKCYDDFYKYVAKEYLKSRAEYFSKEMNLEYSELKYRKMKSRWGSCSSKKVITFNSELIKIDKRLIDYVVVHELAHLRHMNHSKEFHNLVDLHLEGSSQLRKKLKNIRLFV</sequence>
<dbReference type="Pfam" id="PF01863">
    <property type="entry name" value="YgjP-like"/>
    <property type="match status" value="1"/>
</dbReference>
<dbReference type="EMBL" id="CP046072">
    <property type="protein sequence ID" value="QSZ41787.1"/>
    <property type="molecule type" value="Genomic_DNA"/>
</dbReference>
<dbReference type="PANTHER" id="PTHR30399">
    <property type="entry name" value="UNCHARACTERIZED PROTEIN YGJP"/>
    <property type="match status" value="1"/>
</dbReference>
<protein>
    <submittedName>
        <fullName evidence="2">DUF45 domain-containing protein</fullName>
    </submittedName>
</protein>
<gene>
    <name evidence="2" type="ORF">GJV85_06585</name>
</gene>
<dbReference type="KEGG" id="saqt:GJV85_06585"/>
<dbReference type="Gene3D" id="3.30.2010.10">
    <property type="entry name" value="Metalloproteases ('zincins'), catalytic domain"/>
    <property type="match status" value="1"/>
</dbReference>
<dbReference type="CDD" id="cd07344">
    <property type="entry name" value="M48_yhfN_like"/>
    <property type="match status" value="1"/>
</dbReference>
<feature type="domain" description="YgjP-like metallopeptidase" evidence="1">
    <location>
        <begin position="20"/>
        <end position="214"/>
    </location>
</feature>